<dbReference type="Gene3D" id="3.40.50.720">
    <property type="entry name" value="NAD(P)-binding Rossmann-like Domain"/>
    <property type="match status" value="1"/>
</dbReference>
<gene>
    <name evidence="4" type="ORF">ThimaDRAFT_0689</name>
</gene>
<evidence type="ECO:0000313" key="5">
    <source>
        <dbReference type="Proteomes" id="UP000005459"/>
    </source>
</evidence>
<dbReference type="InterPro" id="IPR036291">
    <property type="entry name" value="NAD(P)-bd_dom_sf"/>
</dbReference>
<dbReference type="PANTHER" id="PTHR43000">
    <property type="entry name" value="DTDP-D-GLUCOSE 4,6-DEHYDRATASE-RELATED"/>
    <property type="match status" value="1"/>
</dbReference>
<feature type="domain" description="NAD-dependent epimerase/dehydratase" evidence="3">
    <location>
        <begin position="3"/>
        <end position="229"/>
    </location>
</feature>
<keyword evidence="5" id="KW-1185">Reference proteome</keyword>
<sequence>MTVLVTGAASPLGRLFVPWLRTRRGEDVVATARRTGTNPELNICDVCVREQLASTLDAVRPSLIFHLAARYSGNLDSDLSVNAWSARTLLELLGEQEFSARLVLLGSAAEYGLVNPAENPVPESRRLAPMSIYGLTKAFQTQVGSYFASVHGRDVVVARLFNLYAPGLPDRLFVGRVQRMIDAIKQGTRDRFMVGNLESVRDYVSAEQAFEQLSAIADRGLAGEIYHVASGVPTSMRDLLDRMLREAGLDWGAVESSASHAPRAGCDVPVIYADVRKTIALQPEDTTR</sequence>
<dbReference type="InterPro" id="IPR001509">
    <property type="entry name" value="Epimerase_deHydtase"/>
</dbReference>
<evidence type="ECO:0000256" key="2">
    <source>
        <dbReference type="ARBA" id="ARBA00007637"/>
    </source>
</evidence>
<evidence type="ECO:0000313" key="4">
    <source>
        <dbReference type="EMBL" id="EGV20013.1"/>
    </source>
</evidence>
<evidence type="ECO:0000256" key="1">
    <source>
        <dbReference type="ARBA" id="ARBA00005125"/>
    </source>
</evidence>
<comment type="pathway">
    <text evidence="1">Bacterial outer membrane biogenesis; LPS O-antigen biosynthesis.</text>
</comment>
<dbReference type="Gene3D" id="3.90.25.10">
    <property type="entry name" value="UDP-galactose 4-epimerase, domain 1"/>
    <property type="match status" value="1"/>
</dbReference>
<dbReference type="STRING" id="768671.ThimaDRAFT_0689"/>
<dbReference type="Proteomes" id="UP000005459">
    <property type="component" value="Unassembled WGS sequence"/>
</dbReference>
<accession>F9U6Y7</accession>
<reference evidence="4 5" key="1">
    <citation type="submission" date="2011-06" db="EMBL/GenBank/DDBJ databases">
        <title>The draft genome of Thiocapsa marina 5811.</title>
        <authorList>
            <consortium name="US DOE Joint Genome Institute (JGI-PGF)"/>
            <person name="Lucas S."/>
            <person name="Han J."/>
            <person name="Cheng J.-F."/>
            <person name="Goodwin L."/>
            <person name="Pitluck S."/>
            <person name="Peters L."/>
            <person name="Land M.L."/>
            <person name="Hauser L."/>
            <person name="Vogl K."/>
            <person name="Liu Z."/>
            <person name="Imhoff J."/>
            <person name="Thiel V."/>
            <person name="Frigaard N.-U."/>
            <person name="Bryant D."/>
            <person name="Woyke T.J."/>
        </authorList>
    </citation>
    <scope>NUCLEOTIDE SEQUENCE [LARGE SCALE GENOMIC DNA]</scope>
    <source>
        <strain evidence="4 5">5811</strain>
    </source>
</reference>
<dbReference type="Pfam" id="PF01370">
    <property type="entry name" value="Epimerase"/>
    <property type="match status" value="1"/>
</dbReference>
<name>F9U6Y7_9GAMM</name>
<organism evidence="4 5">
    <name type="scientific">Thiocapsa marina 5811</name>
    <dbReference type="NCBI Taxonomy" id="768671"/>
    <lineage>
        <taxon>Bacteria</taxon>
        <taxon>Pseudomonadati</taxon>
        <taxon>Pseudomonadota</taxon>
        <taxon>Gammaproteobacteria</taxon>
        <taxon>Chromatiales</taxon>
        <taxon>Chromatiaceae</taxon>
        <taxon>Thiocapsa</taxon>
    </lineage>
</organism>
<proteinExistence type="inferred from homology"/>
<protein>
    <submittedName>
        <fullName evidence="4">NAD-dependent epimerase/dehydratase</fullName>
    </submittedName>
</protein>
<dbReference type="eggNOG" id="COG0451">
    <property type="taxonomic scope" value="Bacteria"/>
</dbReference>
<dbReference type="RefSeq" id="WP_007191566.1">
    <property type="nucleotide sequence ID" value="NZ_AFWV01000002.1"/>
</dbReference>
<comment type="similarity">
    <text evidence="2">Belongs to the NAD(P)-dependent epimerase/dehydratase family.</text>
</comment>
<dbReference type="OrthoDB" id="9801056at2"/>
<dbReference type="AlphaFoldDB" id="F9U6Y7"/>
<dbReference type="EMBL" id="AFWV01000002">
    <property type="protein sequence ID" value="EGV20013.1"/>
    <property type="molecule type" value="Genomic_DNA"/>
</dbReference>
<dbReference type="SUPFAM" id="SSF51735">
    <property type="entry name" value="NAD(P)-binding Rossmann-fold domains"/>
    <property type="match status" value="1"/>
</dbReference>
<evidence type="ECO:0000259" key="3">
    <source>
        <dbReference type="Pfam" id="PF01370"/>
    </source>
</evidence>